<proteinExistence type="predicted"/>
<dbReference type="SMART" id="SM00369">
    <property type="entry name" value="LRR_TYP"/>
    <property type="match status" value="5"/>
</dbReference>
<evidence type="ECO:0000256" key="3">
    <source>
        <dbReference type="SAM" id="MobiDB-lite"/>
    </source>
</evidence>
<dbReference type="SMART" id="SM00033">
    <property type="entry name" value="CH"/>
    <property type="match status" value="1"/>
</dbReference>
<feature type="compositionally biased region" description="Polar residues" evidence="3">
    <location>
        <begin position="468"/>
        <end position="482"/>
    </location>
</feature>
<dbReference type="Gene3D" id="3.80.10.10">
    <property type="entry name" value="Ribonuclease Inhibitor"/>
    <property type="match status" value="1"/>
</dbReference>
<dbReference type="InterPro" id="IPR001611">
    <property type="entry name" value="Leu-rich_rpt"/>
</dbReference>
<feature type="domain" description="Calponin-homology (CH)" evidence="4">
    <location>
        <begin position="588"/>
        <end position="693"/>
    </location>
</feature>
<dbReference type="InterPro" id="IPR036872">
    <property type="entry name" value="CH_dom_sf"/>
</dbReference>
<feature type="region of interest" description="Disordered" evidence="3">
    <location>
        <begin position="558"/>
        <end position="591"/>
    </location>
</feature>
<dbReference type="SMART" id="SM00364">
    <property type="entry name" value="LRR_BAC"/>
    <property type="match status" value="5"/>
</dbReference>
<dbReference type="PANTHER" id="PTHR48051">
    <property type="match status" value="1"/>
</dbReference>
<dbReference type="InterPro" id="IPR003591">
    <property type="entry name" value="Leu-rich_rpt_typical-subtyp"/>
</dbReference>
<dbReference type="InterPro" id="IPR001715">
    <property type="entry name" value="CH_dom"/>
</dbReference>
<reference evidence="5" key="1">
    <citation type="submission" date="2025-08" db="UniProtKB">
        <authorList>
            <consortium name="Ensembl"/>
        </authorList>
    </citation>
    <scope>IDENTIFICATION</scope>
</reference>
<protein>
    <recommendedName>
        <fullName evidence="4">Calponin-homology (CH) domain-containing protein</fullName>
    </recommendedName>
</protein>
<dbReference type="Pfam" id="PF13855">
    <property type="entry name" value="LRR_8"/>
    <property type="match status" value="2"/>
</dbReference>
<feature type="compositionally biased region" description="Basic and acidic residues" evidence="3">
    <location>
        <begin position="562"/>
        <end position="576"/>
    </location>
</feature>
<feature type="region of interest" description="Disordered" evidence="3">
    <location>
        <begin position="410"/>
        <end position="487"/>
    </location>
</feature>
<dbReference type="AlphaFoldDB" id="A0A8B9JHR7"/>
<dbReference type="InterPro" id="IPR050216">
    <property type="entry name" value="LRR_domain-containing"/>
</dbReference>
<dbReference type="FunFam" id="3.80.10.10:FF:000007">
    <property type="entry name" value="Leucine-rich repeat and calponin homology domain-containing protein 1 isoform 3"/>
    <property type="match status" value="1"/>
</dbReference>
<feature type="compositionally biased region" description="Basic and acidic residues" evidence="3">
    <location>
        <begin position="417"/>
        <end position="436"/>
    </location>
</feature>
<feature type="compositionally biased region" description="Basic and acidic residues" evidence="3">
    <location>
        <begin position="443"/>
        <end position="459"/>
    </location>
</feature>
<dbReference type="SUPFAM" id="SSF47576">
    <property type="entry name" value="Calponin-homology domain, CH-domain"/>
    <property type="match status" value="1"/>
</dbReference>
<accession>A0A8B9JHR7</accession>
<evidence type="ECO:0000313" key="5">
    <source>
        <dbReference type="Ensembl" id="ENSAMXP00005021941.1"/>
    </source>
</evidence>
<dbReference type="InterPro" id="IPR032675">
    <property type="entry name" value="LRR_dom_sf"/>
</dbReference>
<evidence type="ECO:0000259" key="4">
    <source>
        <dbReference type="PROSITE" id="PS50021"/>
    </source>
</evidence>
<dbReference type="Ensembl" id="ENSAMXT00005024240.1">
    <property type="protein sequence ID" value="ENSAMXP00005021941.1"/>
    <property type="gene ID" value="ENSAMXG00005011092.1"/>
</dbReference>
<keyword evidence="1" id="KW-0433">Leucine-rich repeat</keyword>
<feature type="region of interest" description="Disordered" evidence="3">
    <location>
        <begin position="338"/>
        <end position="363"/>
    </location>
</feature>
<name>A0A8B9JHR7_ASTMX</name>
<keyword evidence="2" id="KW-0677">Repeat</keyword>
<evidence type="ECO:0000313" key="6">
    <source>
        <dbReference type="Proteomes" id="UP000694621"/>
    </source>
</evidence>
<dbReference type="PROSITE" id="PS50021">
    <property type="entry name" value="CH"/>
    <property type="match status" value="1"/>
</dbReference>
<sequence>MAASVLLSAESTVPAFAVGNPGAAGAAANGLSVPGPASWNRSLDRALEEAAATGSLNLSGRKLKEFPRSAANHDLTDTTRADLSRNRLSELPVEVCMFVSLENLNLYQNCLRSLPESLINLQALTYLNISRNQLSTLPAHVCSLPLKVLIACNNKLVSLPEELGQLRQLTELDVSCNEIQTLPSQVGQLETLRDLNIRRNHLVRLPPELAELPLVRLDFSCNKVTSIPVCYRNLRHLQSIVLDNNPLQSPPAQICIKGKIHIFKYLNMEACKIAPDLPDYDRRPLGFGSCVDELYPGRPYGALDSGFNSVDSGDKRWSGNEPSDELSDLPLRVAEITKEQRQRRERERDEHRPGSLLANGTLETELEQIDFIDSCTGEEDEEDGRSRGGEPVSLSSQFMAYIERRITREGSPVKASYSRDGRTDDSRRQGSLHNREAQLAAQRYEEERQKARTAQRDAVRSYVKHKSTQSPTKLSPTDSETLYPSRRSTHTDDSALFMCFYIVLLGCMHIRLKAVPPHLHKPVSLISLYLTALQSPTYPSPAAPSACRGANQRPESFLFRLSQREDKKRGESRPEEATPTPSPVSGPTGEEAELVEHLRKNIESRLKVSLPSDLGAALTDGVVLCHLANHVRPRSVPSIHVPSPAVVRVCVFSYMCHNTGITKSQLCLPLHILEERGLPQVAGTVRALLDLAPPKHTPSPSTAPANPITA</sequence>
<dbReference type="GO" id="GO:0005737">
    <property type="term" value="C:cytoplasm"/>
    <property type="evidence" value="ECO:0007669"/>
    <property type="project" value="TreeGrafter"/>
</dbReference>
<dbReference type="SUPFAM" id="SSF52058">
    <property type="entry name" value="L domain-like"/>
    <property type="match status" value="1"/>
</dbReference>
<dbReference type="PANTHER" id="PTHR48051:SF44">
    <property type="entry name" value="LEUCINE RICH REPEATS AND CALPONIN HOMOLOGY DOMAIN CONTAINING 3"/>
    <property type="match status" value="1"/>
</dbReference>
<dbReference type="Gene3D" id="1.10.418.10">
    <property type="entry name" value="Calponin-like domain"/>
    <property type="match status" value="1"/>
</dbReference>
<dbReference type="Proteomes" id="UP000694621">
    <property type="component" value="Unplaced"/>
</dbReference>
<organism evidence="5 6">
    <name type="scientific">Astyanax mexicanus</name>
    <name type="common">Blind cave fish</name>
    <name type="synonym">Astyanax fasciatus mexicanus</name>
    <dbReference type="NCBI Taxonomy" id="7994"/>
    <lineage>
        <taxon>Eukaryota</taxon>
        <taxon>Metazoa</taxon>
        <taxon>Chordata</taxon>
        <taxon>Craniata</taxon>
        <taxon>Vertebrata</taxon>
        <taxon>Euteleostomi</taxon>
        <taxon>Actinopterygii</taxon>
        <taxon>Neopterygii</taxon>
        <taxon>Teleostei</taxon>
        <taxon>Ostariophysi</taxon>
        <taxon>Characiformes</taxon>
        <taxon>Characoidei</taxon>
        <taxon>Acestrorhamphidae</taxon>
        <taxon>Acestrorhamphinae</taxon>
        <taxon>Astyanax</taxon>
    </lineage>
</organism>
<evidence type="ECO:0000256" key="2">
    <source>
        <dbReference type="ARBA" id="ARBA00022737"/>
    </source>
</evidence>
<dbReference type="PROSITE" id="PS51450">
    <property type="entry name" value="LRR"/>
    <property type="match status" value="1"/>
</dbReference>
<evidence type="ECO:0000256" key="1">
    <source>
        <dbReference type="ARBA" id="ARBA00022614"/>
    </source>
</evidence>
<feature type="compositionally biased region" description="Basic and acidic residues" evidence="3">
    <location>
        <begin position="338"/>
        <end position="353"/>
    </location>
</feature>